<keyword evidence="2" id="KW-1185">Reference proteome</keyword>
<comment type="caution">
    <text evidence="1">The sequence shown here is derived from an EMBL/GenBank/DDBJ whole genome shotgun (WGS) entry which is preliminary data.</text>
</comment>
<accession>A0A9D4BAT0</accession>
<sequence length="77" mass="8882">MKCKIGVLIAVAIKEHNASQKVSNIHVYHVVLYNLRNTIRNLTWMMEVKKDENQAAVLDKGEEDECLVEFQFVGTMF</sequence>
<protein>
    <submittedName>
        <fullName evidence="1">Uncharacterized protein</fullName>
    </submittedName>
</protein>
<proteinExistence type="predicted"/>
<evidence type="ECO:0000313" key="1">
    <source>
        <dbReference type="EMBL" id="KAH1186239.1"/>
    </source>
</evidence>
<organism evidence="1 2">
    <name type="scientific">Mauremys mutica</name>
    <name type="common">yellowpond turtle</name>
    <dbReference type="NCBI Taxonomy" id="74926"/>
    <lineage>
        <taxon>Eukaryota</taxon>
        <taxon>Metazoa</taxon>
        <taxon>Chordata</taxon>
        <taxon>Craniata</taxon>
        <taxon>Vertebrata</taxon>
        <taxon>Euteleostomi</taxon>
        <taxon>Archelosauria</taxon>
        <taxon>Testudinata</taxon>
        <taxon>Testudines</taxon>
        <taxon>Cryptodira</taxon>
        <taxon>Durocryptodira</taxon>
        <taxon>Testudinoidea</taxon>
        <taxon>Geoemydidae</taxon>
        <taxon>Geoemydinae</taxon>
        <taxon>Mauremys</taxon>
    </lineage>
</organism>
<dbReference type="Proteomes" id="UP000827986">
    <property type="component" value="Unassembled WGS sequence"/>
</dbReference>
<name>A0A9D4BAT0_9SAUR</name>
<dbReference type="AlphaFoldDB" id="A0A9D4BAT0"/>
<evidence type="ECO:0000313" key="2">
    <source>
        <dbReference type="Proteomes" id="UP000827986"/>
    </source>
</evidence>
<gene>
    <name evidence="1" type="ORF">KIL84_018988</name>
</gene>
<dbReference type="EMBL" id="JAHDVG010000463">
    <property type="protein sequence ID" value="KAH1186239.1"/>
    <property type="molecule type" value="Genomic_DNA"/>
</dbReference>
<reference evidence="1" key="1">
    <citation type="submission" date="2021-09" db="EMBL/GenBank/DDBJ databases">
        <title>The genome of Mauremys mutica provides insights into the evolution of semi-aquatic lifestyle.</title>
        <authorList>
            <person name="Gong S."/>
            <person name="Gao Y."/>
        </authorList>
    </citation>
    <scope>NUCLEOTIDE SEQUENCE</scope>
    <source>
        <strain evidence="1">MM-2020</strain>
        <tissue evidence="1">Muscle</tissue>
    </source>
</reference>